<sequence length="162" mass="17415">MTAGSRFDALVSGLDYPMYIVTAAAGDRRAGCLVGFGSQCGIDPPRFMVWLSKKNETYEVACSARTLAVHVPRARDHALAELFGGVTGRERDKFAQVEWRPGPEGVPLLADCDQWFVGTVLSRHDTGDHEGFLLAPAAAGEAHGAPQLPFQQIRNLPPGNAP</sequence>
<comment type="caution">
    <text evidence="3">The sequence shown here is derived from an EMBL/GenBank/DDBJ whole genome shotgun (WGS) entry which is preliminary data.</text>
</comment>
<dbReference type="PANTHER" id="PTHR30466">
    <property type="entry name" value="FLAVIN REDUCTASE"/>
    <property type="match status" value="1"/>
</dbReference>
<evidence type="ECO:0000313" key="3">
    <source>
        <dbReference type="EMBL" id="MFC4855651.1"/>
    </source>
</evidence>
<feature type="domain" description="Flavin reductase like" evidence="2">
    <location>
        <begin position="11"/>
        <end position="152"/>
    </location>
</feature>
<evidence type="ECO:0000259" key="2">
    <source>
        <dbReference type="SMART" id="SM00903"/>
    </source>
</evidence>
<dbReference type="InterPro" id="IPR012349">
    <property type="entry name" value="Split_barrel_FMN-bd"/>
</dbReference>
<dbReference type="RefSeq" id="WP_378057611.1">
    <property type="nucleotide sequence ID" value="NZ_JBHSIS010000008.1"/>
</dbReference>
<dbReference type="SMART" id="SM00903">
    <property type="entry name" value="Flavin_Reduct"/>
    <property type="match status" value="1"/>
</dbReference>
<dbReference type="Pfam" id="PF01613">
    <property type="entry name" value="Flavin_Reduct"/>
    <property type="match status" value="1"/>
</dbReference>
<evidence type="ECO:0000313" key="4">
    <source>
        <dbReference type="Proteomes" id="UP001595859"/>
    </source>
</evidence>
<dbReference type="SUPFAM" id="SSF50475">
    <property type="entry name" value="FMN-binding split barrel"/>
    <property type="match status" value="1"/>
</dbReference>
<keyword evidence="1 3" id="KW-0560">Oxidoreductase</keyword>
<protein>
    <submittedName>
        <fullName evidence="3">Flavin reductase family protein</fullName>
        <ecNumber evidence="3">1.5.1.-</ecNumber>
    </submittedName>
</protein>
<dbReference type="PANTHER" id="PTHR30466:SF15">
    <property type="entry name" value="POSSIBLE OXIDOREDUCTASE"/>
    <property type="match status" value="1"/>
</dbReference>
<dbReference type="Proteomes" id="UP001595859">
    <property type="component" value="Unassembled WGS sequence"/>
</dbReference>
<evidence type="ECO:0000256" key="1">
    <source>
        <dbReference type="ARBA" id="ARBA00023002"/>
    </source>
</evidence>
<dbReference type="Gene3D" id="2.30.110.10">
    <property type="entry name" value="Electron Transport, Fmn-binding Protein, Chain A"/>
    <property type="match status" value="1"/>
</dbReference>
<dbReference type="EC" id="1.5.1.-" evidence="3"/>
<reference evidence="4" key="1">
    <citation type="journal article" date="2019" name="Int. J. Syst. Evol. Microbiol.">
        <title>The Global Catalogue of Microorganisms (GCM) 10K type strain sequencing project: providing services to taxonomists for standard genome sequencing and annotation.</title>
        <authorList>
            <consortium name="The Broad Institute Genomics Platform"/>
            <consortium name="The Broad Institute Genome Sequencing Center for Infectious Disease"/>
            <person name="Wu L."/>
            <person name="Ma J."/>
        </authorList>
    </citation>
    <scope>NUCLEOTIDE SEQUENCE [LARGE SCALE GENOMIC DNA]</scope>
    <source>
        <strain evidence="4">ZS-22-S1</strain>
    </source>
</reference>
<dbReference type="GO" id="GO:0016491">
    <property type="term" value="F:oxidoreductase activity"/>
    <property type="evidence" value="ECO:0007669"/>
    <property type="project" value="UniProtKB-KW"/>
</dbReference>
<proteinExistence type="predicted"/>
<name>A0ABV9S4X8_9PSEU</name>
<dbReference type="InterPro" id="IPR002563">
    <property type="entry name" value="Flavin_Rdtase-like_dom"/>
</dbReference>
<gene>
    <name evidence="3" type="ORF">ACFPCV_19240</name>
</gene>
<organism evidence="3 4">
    <name type="scientific">Actinophytocola glycyrrhizae</name>
    <dbReference type="NCBI Taxonomy" id="2044873"/>
    <lineage>
        <taxon>Bacteria</taxon>
        <taxon>Bacillati</taxon>
        <taxon>Actinomycetota</taxon>
        <taxon>Actinomycetes</taxon>
        <taxon>Pseudonocardiales</taxon>
        <taxon>Pseudonocardiaceae</taxon>
    </lineage>
</organism>
<dbReference type="EMBL" id="JBHSIS010000008">
    <property type="protein sequence ID" value="MFC4855651.1"/>
    <property type="molecule type" value="Genomic_DNA"/>
</dbReference>
<keyword evidence="4" id="KW-1185">Reference proteome</keyword>
<dbReference type="InterPro" id="IPR050268">
    <property type="entry name" value="NADH-dep_flavin_reductase"/>
</dbReference>
<accession>A0ABV9S4X8</accession>